<proteinExistence type="predicted"/>
<feature type="compositionally biased region" description="Basic residues" evidence="1">
    <location>
        <begin position="927"/>
        <end position="944"/>
    </location>
</feature>
<feature type="compositionally biased region" description="Low complexity" evidence="1">
    <location>
        <begin position="462"/>
        <end position="475"/>
    </location>
</feature>
<feature type="region of interest" description="Disordered" evidence="1">
    <location>
        <begin position="808"/>
        <end position="853"/>
    </location>
</feature>
<feature type="compositionally biased region" description="Low complexity" evidence="1">
    <location>
        <begin position="979"/>
        <end position="993"/>
    </location>
</feature>
<dbReference type="Gene3D" id="1.20.1070.10">
    <property type="entry name" value="Rhodopsin 7-helix transmembrane proteins"/>
    <property type="match status" value="1"/>
</dbReference>
<dbReference type="WBParaSite" id="snap_masked-unitig_43418-processed-gene-0.0-mRNA-1">
    <property type="protein sequence ID" value="snap_masked-unitig_43418-processed-gene-0.0-mRNA-1"/>
    <property type="gene ID" value="snap_masked-unitig_43418-processed-gene-0.0"/>
</dbReference>
<keyword evidence="2" id="KW-1185">Reference proteome</keyword>
<evidence type="ECO:0000256" key="1">
    <source>
        <dbReference type="SAM" id="MobiDB-lite"/>
    </source>
</evidence>
<feature type="region of interest" description="Disordered" evidence="1">
    <location>
        <begin position="1063"/>
        <end position="1117"/>
    </location>
</feature>
<feature type="region of interest" description="Disordered" evidence="1">
    <location>
        <begin position="422"/>
        <end position="442"/>
    </location>
</feature>
<dbReference type="CDD" id="cd00637">
    <property type="entry name" value="7tm_classA_rhodopsin-like"/>
    <property type="match status" value="1"/>
</dbReference>
<feature type="region of interest" description="Disordered" evidence="1">
    <location>
        <begin position="1306"/>
        <end position="1354"/>
    </location>
</feature>
<sequence>MAGSAAALNATSNASSLTDEAAVQQSWLVRFSSSGVGEASRLILIAALQPAEVSLPWPVILFLALFSADRQFAWSFLAVVTAHPASSTARSTTCSGRALCIFVASLCLHSACYCLAVLSPGCHRHQPIHPHLHQAAPLPLSLHSPARSTLATCAALWIVSFAAGDAQLPGLGRPRLRLEEHQPACGTAWPPGPTPSSSASLPLASPFCVIVIVLHPDASCAHPQRLPRIVQKLAAGSSSSRASAPFRLAKTLFLVFAVLVICWTPFTRAGCLRPQTTTLPIHLARVQHLLGALQLLRQLPGVRPDQTGKFLRGYQEGSLRRLAAACRSWRPQAAGLPYEPRTATLSPCGKKIEPHSRRVLLCSTCSFGFLAVAGRSGQNVSLPLWIDSGRPDHCGNRSTGNSSAGGELSADAPPLLLEKKRSRCSTPAAWDRRSAASPQLARSSSSRFFDALNGRSGGLRLQRQADPAGPAADPQQLHDPPERHLPPGAAAQVAQRLEGSRPALGVFLALVVSSCCPPMVPSLGGGNRGRRLAGIGRVLWPVVFMLGFVPAAVMNVLQEKWAEAPAGGGRSAAAEPHLLPVQHQLLPAAHRARPVLEWTLCPATATPDSLWQLGDSWRFGGLLLLWRRRLPRRLRASGAAMFIGMYTVSYIGGAASCCATPRAPPCWPRGVRALVTRCGSCSGPFFQEDPFQFHIQTSYTTWFALASLSLMVPAILAYNWRSEAADEARRLLMRNYGRTHVQARRVAQYIRLQGEVWIAVHSVCTVRERGRRGEALEAVGRLIQPAGNESADGESDGNYYPSSAEAGITAAAPAPGPPRPPEEAAGKSPGPLRRSMRQAAVRAASASTSGPASASSIIFYQTESDRLQPDGATVGGAEGDEGLWTGAHEGGAAEGPCGPHPDLCTQQRRYPPWRRPRRHGRHEGARRVRGPRHFGPRAKVRRDRVRPTPKALASPHEGCRRFRAGPPADSFADGRTKVPQGPCGPTPTTCRPDPATKACEGSGRRHRRTLCGHARCRRSVRPTPTLCRARTKVPRRRVCRHQTRTKVARRVRAGPTRHFADARTKVPQGRGGRPPELASRVRRGEHTPTPARSVSAPTRDTFADAHEGSAGSRAAPPVDTLQTIRTKVPQGPCGPTPTLCTRSDRRARAAPHPHFANPHEVPQGPWRPHPDICRTRTKGPAGSACRPQTGCYRIEALGASGGFHQLPDRRPRARAVRRRSRCPHRRVLQLSAGTVLTVVVGQRGRAARMPARPALTTAYPAEAPSCTPSGAAPWLLVAEEAQRSSARGLGGGNRGDGWVGARQHRGFGGGGGGFQTTSSAGASGFDSARREAAAAPSAPALAGNATSGGNSAGR</sequence>
<reference evidence="3" key="1">
    <citation type="submission" date="2016-11" db="UniProtKB">
        <authorList>
            <consortium name="WormBaseParasite"/>
        </authorList>
    </citation>
    <scope>IDENTIFICATION</scope>
</reference>
<evidence type="ECO:0000313" key="2">
    <source>
        <dbReference type="Proteomes" id="UP000095280"/>
    </source>
</evidence>
<accession>A0A1I8JRU0</accession>
<feature type="compositionally biased region" description="Low complexity" evidence="1">
    <location>
        <begin position="1315"/>
        <end position="1324"/>
    </location>
</feature>
<protein>
    <submittedName>
        <fullName evidence="3">G_PROTEIN_RECEP_F1_2 domain-containing protein</fullName>
    </submittedName>
</protein>
<dbReference type="Proteomes" id="UP000095280">
    <property type="component" value="Unplaced"/>
</dbReference>
<organism evidence="2 3">
    <name type="scientific">Macrostomum lignano</name>
    <dbReference type="NCBI Taxonomy" id="282301"/>
    <lineage>
        <taxon>Eukaryota</taxon>
        <taxon>Metazoa</taxon>
        <taxon>Spiralia</taxon>
        <taxon>Lophotrochozoa</taxon>
        <taxon>Platyhelminthes</taxon>
        <taxon>Rhabditophora</taxon>
        <taxon>Macrostomorpha</taxon>
        <taxon>Macrostomida</taxon>
        <taxon>Macrostomidae</taxon>
        <taxon>Macrostomum</taxon>
    </lineage>
</organism>
<evidence type="ECO:0000313" key="3">
    <source>
        <dbReference type="WBParaSite" id="snap_masked-unitig_43418-processed-gene-0.0-mRNA-1"/>
    </source>
</evidence>
<feature type="compositionally biased region" description="Basic residues" evidence="1">
    <location>
        <begin position="912"/>
        <end position="921"/>
    </location>
</feature>
<feature type="region of interest" description="Disordered" evidence="1">
    <location>
        <begin position="460"/>
        <end position="494"/>
    </location>
</feature>
<feature type="region of interest" description="Disordered" evidence="1">
    <location>
        <begin position="912"/>
        <end position="1003"/>
    </location>
</feature>
<name>A0A1I8JRU0_9PLAT</name>
<feature type="compositionally biased region" description="Low complexity" evidence="1">
    <location>
        <begin position="1333"/>
        <end position="1354"/>
    </location>
</feature>
<feature type="compositionally biased region" description="Low complexity" evidence="1">
    <location>
        <begin position="843"/>
        <end position="853"/>
    </location>
</feature>